<keyword evidence="3 4" id="KW-0418">Kinase</keyword>
<feature type="domain" description="Carbohydrate kinase PfkB" evidence="5">
    <location>
        <begin position="8"/>
        <end position="297"/>
    </location>
</feature>
<organism evidence="6 7">
    <name type="scientific">Formimonas warabiya</name>
    <dbReference type="NCBI Taxonomy" id="1761012"/>
    <lineage>
        <taxon>Bacteria</taxon>
        <taxon>Bacillati</taxon>
        <taxon>Bacillota</taxon>
        <taxon>Clostridia</taxon>
        <taxon>Eubacteriales</taxon>
        <taxon>Peptococcaceae</taxon>
        <taxon>Candidatus Formimonas</taxon>
    </lineage>
</organism>
<dbReference type="InterPro" id="IPR011611">
    <property type="entry name" value="PfkB_dom"/>
</dbReference>
<name>A0A3G1KZ62_FORW1</name>
<keyword evidence="2 4" id="KW-0808">Transferase</keyword>
<dbReference type="InterPro" id="IPR002173">
    <property type="entry name" value="Carboh/pur_kinase_PfkB_CS"/>
</dbReference>
<evidence type="ECO:0000259" key="5">
    <source>
        <dbReference type="Pfam" id="PF00294"/>
    </source>
</evidence>
<evidence type="ECO:0000313" key="7">
    <source>
        <dbReference type="Proteomes" id="UP000323521"/>
    </source>
</evidence>
<evidence type="ECO:0000313" key="6">
    <source>
        <dbReference type="EMBL" id="ATW27793.1"/>
    </source>
</evidence>
<dbReference type="EMBL" id="CP017634">
    <property type="protein sequence ID" value="ATW27793.1"/>
    <property type="molecule type" value="Genomic_DNA"/>
</dbReference>
<evidence type="ECO:0000256" key="1">
    <source>
        <dbReference type="ARBA" id="ARBA00010688"/>
    </source>
</evidence>
<dbReference type="InterPro" id="IPR052562">
    <property type="entry name" value="Ketohexokinase-related"/>
</dbReference>
<dbReference type="PRINTS" id="PR00990">
    <property type="entry name" value="RIBOKINASE"/>
</dbReference>
<comment type="similarity">
    <text evidence="1 4">Belongs to the carbohydrate kinase PfkB family.</text>
</comment>
<dbReference type="OrthoDB" id="9775849at2"/>
<dbReference type="InterPro" id="IPR029056">
    <property type="entry name" value="Ribokinase-like"/>
</dbReference>
<reference evidence="6 7" key="1">
    <citation type="submission" date="2016-10" db="EMBL/GenBank/DDBJ databases">
        <title>Complete Genome Sequence of Peptococcaceae strain DCMF.</title>
        <authorList>
            <person name="Edwards R.J."/>
            <person name="Holland S.I."/>
            <person name="Deshpande N.P."/>
            <person name="Wong Y.K."/>
            <person name="Ertan H."/>
            <person name="Manefield M."/>
            <person name="Russell T.L."/>
            <person name="Lee M.J."/>
        </authorList>
    </citation>
    <scope>NUCLEOTIDE SEQUENCE [LARGE SCALE GENOMIC DNA]</scope>
    <source>
        <strain evidence="6 7">DCMF</strain>
    </source>
</reference>
<dbReference type="InterPro" id="IPR002139">
    <property type="entry name" value="Ribo/fructo_kinase"/>
</dbReference>
<dbReference type="GO" id="GO:0016301">
    <property type="term" value="F:kinase activity"/>
    <property type="evidence" value="ECO:0007669"/>
    <property type="project" value="UniProtKB-KW"/>
</dbReference>
<dbReference type="Proteomes" id="UP000323521">
    <property type="component" value="Chromosome"/>
</dbReference>
<gene>
    <name evidence="6" type="ORF">DCMF_26270</name>
</gene>
<dbReference type="KEGG" id="fwa:DCMF_26270"/>
<dbReference type="AlphaFoldDB" id="A0A3G1KZ62"/>
<dbReference type="PROSITE" id="PS00584">
    <property type="entry name" value="PFKB_KINASES_2"/>
    <property type="match status" value="1"/>
</dbReference>
<dbReference type="Gene3D" id="3.40.1190.20">
    <property type="match status" value="1"/>
</dbReference>
<evidence type="ECO:0000256" key="4">
    <source>
        <dbReference type="RuleBase" id="RU003704"/>
    </source>
</evidence>
<dbReference type="SUPFAM" id="SSF53613">
    <property type="entry name" value="Ribokinase-like"/>
    <property type="match status" value="1"/>
</dbReference>
<evidence type="ECO:0000256" key="3">
    <source>
        <dbReference type="ARBA" id="ARBA00022777"/>
    </source>
</evidence>
<sequence length="312" mass="33689">MSVQVLGLGTAAMDIVLQCDELPREDGFSFIHREQLMPGGSCANVLVALAQLGVRTGLVAQIGDDQYGRIFLQDLQESGVEPTGVFVKEKGVTLHTFITVAKNGTKAIFAHLGDSLLTLAEEAVTEEMLEGVKVFYTDMFAGQAALKLARLCKERGIPVVFNLECPPSFMALCQVSREKLEEILSLADLIFSCREGLVELAGTEDPMVSGPQVYEKYHPGQGLVFTLGDKGSICFYDQGRVAQTGVFQVDAVDTTGAGDAFVGGFIFAYFLQNKDRELALRFASACAALKCTQLGARLQAGEQDVWALLNRG</sequence>
<dbReference type="RefSeq" id="WP_148137175.1">
    <property type="nucleotide sequence ID" value="NZ_CP017634.1"/>
</dbReference>
<dbReference type="Pfam" id="PF00294">
    <property type="entry name" value="PfkB"/>
    <property type="match status" value="1"/>
</dbReference>
<protein>
    <recommendedName>
        <fullName evidence="5">Carbohydrate kinase PfkB domain-containing protein</fullName>
    </recommendedName>
</protein>
<evidence type="ECO:0000256" key="2">
    <source>
        <dbReference type="ARBA" id="ARBA00022679"/>
    </source>
</evidence>
<keyword evidence="7" id="KW-1185">Reference proteome</keyword>
<dbReference type="PANTHER" id="PTHR42774">
    <property type="entry name" value="PHOSPHOTRANSFERASE SYSTEM TRANSPORT PROTEIN"/>
    <property type="match status" value="1"/>
</dbReference>
<proteinExistence type="inferred from homology"/>
<dbReference type="PANTHER" id="PTHR42774:SF3">
    <property type="entry name" value="KETOHEXOKINASE"/>
    <property type="match status" value="1"/>
</dbReference>
<accession>A0A3G1KZ62</accession>